<dbReference type="Pfam" id="PF01926">
    <property type="entry name" value="MMR_HSR1"/>
    <property type="match status" value="1"/>
</dbReference>
<sequence>MAIISTPDVSDDEFAMVNSTTLDSPAPVSYQTPKLISRPQPNQHPSKTNSDRAGDAVTDKPSTSRLDDSIFDSQTKDGGHTGFFQDNVTGLKNSVKSLYKKFTSKDILIAVMGMTGSGKTTFIANATGRTDLKIGHNLTSCTQEIQIIETIIDGRTVRFVDTPGFSDTYLSDTEVLEMIADYLSAGYSKEMRLSGIIYLHPISDNRVTHHATKNLDMFRKLTGEKNLKNVILATSMWDKVTPEEGLNRELELKNKFWSVFIAFGAQYCRQDTSAKSAKQIASMLMDNEPFYLELQEEMGKDNKALKDTAAGREIMSQLSLLKEQQQRELTEMKEMLLRTAAEENKAALAALEEHYKKMMHGMEKTISDERRMNEEAARSSDEKIKELTERIHKLEKKGSCVVIATFSGFGTADHNLHKLRRAPLTKFFSKLQITKLEPEIHKAVHLLCDKLLRFADKKEPFDLTSAYSCFTSDVIAEYCFGENLGFLQQDGIEPNFRRAIFSVLNTTYVFRFIPWLKTLASTVPYMAKYLSEDVRMLAETLNITIPTWIKETKAEMDAGIVRERETIFASLFRSNLPDEEKTIARFAGETVALFGAGTETTSWTLAVITYYLLTQPDILPKLTEELRTVVDDPKSLPPWSTLEQLPYLNVVMTEGLRLFYGVSARTARIATEEDLVYHGTWTPKGSKAPIILDYVIPRGMAIGMTSVIMHHDEDIFPDSHSFIPERWLVKGKQRRDMERSLFAFGKGSRQCLGMNLAYCELYLALTALIFRVYPHMQLYETTVKDVTYDHDLLVPVARGNGVRVVIT</sequence>
<feature type="binding site" description="axial binding residue" evidence="5">
    <location>
        <position position="751"/>
    </location>
    <ligand>
        <name>heme</name>
        <dbReference type="ChEBI" id="CHEBI:30413"/>
    </ligand>
    <ligandPart>
        <name>Fe</name>
        <dbReference type="ChEBI" id="CHEBI:18248"/>
    </ligandPart>
</feature>
<feature type="compositionally biased region" description="Basic and acidic residues" evidence="7">
    <location>
        <begin position="49"/>
        <end position="58"/>
    </location>
</feature>
<evidence type="ECO:0000256" key="3">
    <source>
        <dbReference type="ARBA" id="ARBA00022723"/>
    </source>
</evidence>
<dbReference type="GO" id="GO:0005506">
    <property type="term" value="F:iron ion binding"/>
    <property type="evidence" value="ECO:0007669"/>
    <property type="project" value="InterPro"/>
</dbReference>
<keyword evidence="6" id="KW-0175">Coiled coil</keyword>
<dbReference type="PROSITE" id="PS00086">
    <property type="entry name" value="CYTOCHROME_P450"/>
    <property type="match status" value="1"/>
</dbReference>
<dbReference type="PRINTS" id="PR00385">
    <property type="entry name" value="P450"/>
</dbReference>
<dbReference type="Gene3D" id="3.40.50.300">
    <property type="entry name" value="P-loop containing nucleotide triphosphate hydrolases"/>
    <property type="match status" value="1"/>
</dbReference>
<dbReference type="OrthoDB" id="8954335at2759"/>
<dbReference type="InterPro" id="IPR050121">
    <property type="entry name" value="Cytochrome_P450_monoxygenase"/>
</dbReference>
<evidence type="ECO:0000313" key="10">
    <source>
        <dbReference type="Proteomes" id="UP000034112"/>
    </source>
</evidence>
<dbReference type="Pfam" id="PF00067">
    <property type="entry name" value="p450"/>
    <property type="match status" value="1"/>
</dbReference>
<feature type="domain" description="G" evidence="8">
    <location>
        <begin position="109"/>
        <end position="188"/>
    </location>
</feature>
<dbReference type="Proteomes" id="UP000034112">
    <property type="component" value="Unassembled WGS sequence"/>
</dbReference>
<organism evidence="9 10">
    <name type="scientific">Trichoderma harzianum</name>
    <name type="common">Hypocrea lixii</name>
    <dbReference type="NCBI Taxonomy" id="5544"/>
    <lineage>
        <taxon>Eukaryota</taxon>
        <taxon>Fungi</taxon>
        <taxon>Dikarya</taxon>
        <taxon>Ascomycota</taxon>
        <taxon>Pezizomycotina</taxon>
        <taxon>Sordariomycetes</taxon>
        <taxon>Hypocreomycetidae</taxon>
        <taxon>Hypocreales</taxon>
        <taxon>Hypocreaceae</taxon>
        <taxon>Trichoderma</taxon>
    </lineage>
</organism>
<evidence type="ECO:0000256" key="4">
    <source>
        <dbReference type="ARBA" id="ARBA00023004"/>
    </source>
</evidence>
<dbReference type="InterPro" id="IPR027417">
    <property type="entry name" value="P-loop_NTPase"/>
</dbReference>
<dbReference type="InterPro" id="IPR036396">
    <property type="entry name" value="Cyt_P450_sf"/>
</dbReference>
<keyword evidence="2 5" id="KW-0349">Heme</keyword>
<dbReference type="SUPFAM" id="SSF48264">
    <property type="entry name" value="Cytochrome P450"/>
    <property type="match status" value="1"/>
</dbReference>
<evidence type="ECO:0000259" key="8">
    <source>
        <dbReference type="Pfam" id="PF01926"/>
    </source>
</evidence>
<keyword evidence="3 5" id="KW-0479">Metal-binding</keyword>
<reference evidence="10" key="1">
    <citation type="journal article" date="2015" name="Genome Announc.">
        <title>Draft whole-genome sequence of the biocontrol agent Trichoderma harzianum T6776.</title>
        <authorList>
            <person name="Baroncelli R."/>
            <person name="Piaggeschi G."/>
            <person name="Fiorini L."/>
            <person name="Bertolini E."/>
            <person name="Zapparata A."/>
            <person name="Pe M.E."/>
            <person name="Sarrocco S."/>
            <person name="Vannacci G."/>
        </authorList>
    </citation>
    <scope>NUCLEOTIDE SEQUENCE [LARGE SCALE GENOMIC DNA]</scope>
    <source>
        <strain evidence="10">T6776</strain>
    </source>
</reference>
<evidence type="ECO:0000256" key="6">
    <source>
        <dbReference type="SAM" id="Coils"/>
    </source>
</evidence>
<evidence type="ECO:0000256" key="5">
    <source>
        <dbReference type="PIRSR" id="PIRSR602401-1"/>
    </source>
</evidence>
<dbReference type="GO" id="GO:0005525">
    <property type="term" value="F:GTP binding"/>
    <property type="evidence" value="ECO:0007669"/>
    <property type="project" value="InterPro"/>
</dbReference>
<dbReference type="Gene3D" id="1.10.630.10">
    <property type="entry name" value="Cytochrome P450"/>
    <property type="match status" value="1"/>
</dbReference>
<dbReference type="InterPro" id="IPR006073">
    <property type="entry name" value="GTP-bd"/>
</dbReference>
<dbReference type="CDD" id="cd00882">
    <property type="entry name" value="Ras_like_GTPase"/>
    <property type="match status" value="1"/>
</dbReference>
<dbReference type="AlphaFoldDB" id="A0A0F9ZNS1"/>
<keyword evidence="4 5" id="KW-0408">Iron</keyword>
<dbReference type="PANTHER" id="PTHR24305:SF147">
    <property type="entry name" value="P450, PUTATIVE (EUROFUNG)-RELATED"/>
    <property type="match status" value="1"/>
</dbReference>
<gene>
    <name evidence="9" type="ORF">THAR02_06016</name>
</gene>
<dbReference type="CDD" id="cd11062">
    <property type="entry name" value="CYP58-like"/>
    <property type="match status" value="1"/>
</dbReference>
<feature type="coiled-coil region" evidence="6">
    <location>
        <begin position="315"/>
        <end position="342"/>
    </location>
</feature>
<feature type="region of interest" description="Disordered" evidence="7">
    <location>
        <begin position="22"/>
        <end position="74"/>
    </location>
</feature>
<dbReference type="GO" id="GO:0016705">
    <property type="term" value="F:oxidoreductase activity, acting on paired donors, with incorporation or reduction of molecular oxygen"/>
    <property type="evidence" value="ECO:0007669"/>
    <property type="project" value="InterPro"/>
</dbReference>
<dbReference type="PANTHER" id="PTHR24305">
    <property type="entry name" value="CYTOCHROME P450"/>
    <property type="match status" value="1"/>
</dbReference>
<dbReference type="GO" id="GO:0004497">
    <property type="term" value="F:monooxygenase activity"/>
    <property type="evidence" value="ECO:0007669"/>
    <property type="project" value="InterPro"/>
</dbReference>
<evidence type="ECO:0000256" key="7">
    <source>
        <dbReference type="SAM" id="MobiDB-lite"/>
    </source>
</evidence>
<evidence type="ECO:0000256" key="1">
    <source>
        <dbReference type="ARBA" id="ARBA00001971"/>
    </source>
</evidence>
<dbReference type="InterPro" id="IPR002401">
    <property type="entry name" value="Cyt_P450_E_grp-I"/>
</dbReference>
<dbReference type="EMBL" id="JOKZ01000174">
    <property type="protein sequence ID" value="KKP01897.1"/>
    <property type="molecule type" value="Genomic_DNA"/>
</dbReference>
<accession>A0A0F9ZNS1</accession>
<dbReference type="InterPro" id="IPR001128">
    <property type="entry name" value="Cyt_P450"/>
</dbReference>
<dbReference type="SUPFAM" id="SSF52540">
    <property type="entry name" value="P-loop containing nucleoside triphosphate hydrolases"/>
    <property type="match status" value="1"/>
</dbReference>
<proteinExistence type="predicted"/>
<comment type="cofactor">
    <cofactor evidence="1 5">
        <name>heme</name>
        <dbReference type="ChEBI" id="CHEBI:30413"/>
    </cofactor>
</comment>
<dbReference type="InterPro" id="IPR017972">
    <property type="entry name" value="Cyt_P450_CS"/>
</dbReference>
<dbReference type="PRINTS" id="PR00463">
    <property type="entry name" value="EP450I"/>
</dbReference>
<evidence type="ECO:0000256" key="2">
    <source>
        <dbReference type="ARBA" id="ARBA00022617"/>
    </source>
</evidence>
<dbReference type="GO" id="GO:0020037">
    <property type="term" value="F:heme binding"/>
    <property type="evidence" value="ECO:0007669"/>
    <property type="project" value="InterPro"/>
</dbReference>
<protein>
    <submittedName>
        <fullName evidence="9">Cytochrome P450</fullName>
    </submittedName>
</protein>
<name>A0A0F9ZNS1_TRIHA</name>
<comment type="caution">
    <text evidence="9">The sequence shown here is derived from an EMBL/GenBank/DDBJ whole genome shotgun (WGS) entry which is preliminary data.</text>
</comment>
<feature type="compositionally biased region" description="Polar residues" evidence="7">
    <location>
        <begin position="22"/>
        <end position="48"/>
    </location>
</feature>
<evidence type="ECO:0000313" key="9">
    <source>
        <dbReference type="EMBL" id="KKP01897.1"/>
    </source>
</evidence>